<keyword evidence="6" id="KW-1185">Reference proteome</keyword>
<evidence type="ECO:0000256" key="1">
    <source>
        <dbReference type="ARBA" id="ARBA00004613"/>
    </source>
</evidence>
<dbReference type="InterPro" id="IPR008605">
    <property type="entry name" value="ECM1"/>
</dbReference>
<comment type="subcellular location">
    <subcellularLocation>
        <location evidence="1">Secreted</location>
    </subcellularLocation>
</comment>
<protein>
    <submittedName>
        <fullName evidence="7">Extracellular matrix protein 1-like isoform X1</fullName>
    </submittedName>
</protein>
<feature type="compositionally biased region" description="Polar residues" evidence="4">
    <location>
        <begin position="221"/>
        <end position="232"/>
    </location>
</feature>
<sequence>MFPSGAVVCATALVFVSLGAASTEEPFIEQREVTFDIDKIRKDLHEPDLMQRELDLTDLINFKDIARDLTPRGRQPGFSPRSSPTMGDYPIQFPLGRPTPDNLQAICLHGDQRPRYPDSYFPASGFGVVKRRADAVNKAESWFGTCCKGNQTWGSEVTLCCTTQVWEQFVKLFCKEDSSIKAPQYHCCKFGGTHRLNCFNDGAPNPNYGPTEKVPVPPLPSASSFSFDPNTCQRERANRRNKKKKQPTAQKTHINFPPGRPTADNIDSLCRNQNLRPLFNIKCLSGPGNKMLAHQAKTINRVEKGFKQCCKKKKGLLSCADQKWREGLNTFCLAENGQQVDFKCCVGNEENERHNCFQSVSPDPFYNMTSATEELSLNQICDTHKIIMKRFPVGFSLNSFVNQCCPLSEQEKTACSVQRLEEMSRDACLMQRSTHDDIRRCCIMPSQEVPQCISKILMDAVTRATEVLHQKMRKRCPAS</sequence>
<feature type="signal peptide" evidence="5">
    <location>
        <begin position="1"/>
        <end position="21"/>
    </location>
</feature>
<proteinExistence type="predicted"/>
<evidence type="ECO:0000256" key="5">
    <source>
        <dbReference type="SAM" id="SignalP"/>
    </source>
</evidence>
<evidence type="ECO:0000256" key="3">
    <source>
        <dbReference type="ARBA" id="ARBA00022737"/>
    </source>
</evidence>
<dbReference type="SUPFAM" id="SSF48552">
    <property type="entry name" value="Serum albumin-like"/>
    <property type="match status" value="2"/>
</dbReference>
<dbReference type="Proteomes" id="UP000515145">
    <property type="component" value="Chromosome 16"/>
</dbReference>
<name>A0A6P7JY06_9TELE</name>
<dbReference type="GO" id="GO:0030500">
    <property type="term" value="P:regulation of bone mineralization"/>
    <property type="evidence" value="ECO:0007669"/>
    <property type="project" value="TreeGrafter"/>
</dbReference>
<dbReference type="FunCoup" id="A0A6P7JY06">
    <property type="interactions" value="985"/>
</dbReference>
<evidence type="ECO:0000313" key="6">
    <source>
        <dbReference type="Proteomes" id="UP000515145"/>
    </source>
</evidence>
<evidence type="ECO:0000256" key="2">
    <source>
        <dbReference type="ARBA" id="ARBA00022525"/>
    </source>
</evidence>
<organism evidence="6 7">
    <name type="scientific">Parambassis ranga</name>
    <name type="common">Indian glassy fish</name>
    <dbReference type="NCBI Taxonomy" id="210632"/>
    <lineage>
        <taxon>Eukaryota</taxon>
        <taxon>Metazoa</taxon>
        <taxon>Chordata</taxon>
        <taxon>Craniata</taxon>
        <taxon>Vertebrata</taxon>
        <taxon>Euteleostomi</taxon>
        <taxon>Actinopterygii</taxon>
        <taxon>Neopterygii</taxon>
        <taxon>Teleostei</taxon>
        <taxon>Neoteleostei</taxon>
        <taxon>Acanthomorphata</taxon>
        <taxon>Ovalentaria</taxon>
        <taxon>Ambassidae</taxon>
        <taxon>Parambassis</taxon>
    </lineage>
</organism>
<dbReference type="Gene3D" id="1.10.246.10">
    <property type="match status" value="3"/>
</dbReference>
<dbReference type="OrthoDB" id="9889855at2759"/>
<evidence type="ECO:0000313" key="7">
    <source>
        <dbReference type="RefSeq" id="XP_028280406.1"/>
    </source>
</evidence>
<feature type="chain" id="PRO_5027621003" evidence="5">
    <location>
        <begin position="22"/>
        <end position="479"/>
    </location>
</feature>
<feature type="region of interest" description="Disordered" evidence="4">
    <location>
        <begin position="209"/>
        <end position="262"/>
    </location>
</feature>
<keyword evidence="5" id="KW-0732">Signal</keyword>
<dbReference type="GeneID" id="114448007"/>
<dbReference type="InterPro" id="IPR020858">
    <property type="entry name" value="Serum_albumin-like"/>
</dbReference>
<gene>
    <name evidence="7" type="primary">LOC114448007</name>
</gene>
<dbReference type="AlphaFoldDB" id="A0A6P7JY06"/>
<dbReference type="PANTHER" id="PTHR16776">
    <property type="entry name" value="EXTRACELLULAR MATRIX PROTEIN 1"/>
    <property type="match status" value="1"/>
</dbReference>
<reference evidence="7" key="1">
    <citation type="submission" date="2025-08" db="UniProtKB">
        <authorList>
            <consortium name="RefSeq"/>
        </authorList>
    </citation>
    <scope>IDENTIFICATION</scope>
</reference>
<accession>A0A6P7JY06</accession>
<keyword evidence="3" id="KW-0677">Repeat</keyword>
<dbReference type="PANTHER" id="PTHR16776:SF3">
    <property type="entry name" value="EXTRACELLULAR MATRIX PROTEIN 1"/>
    <property type="match status" value="1"/>
</dbReference>
<evidence type="ECO:0000256" key="4">
    <source>
        <dbReference type="SAM" id="MobiDB-lite"/>
    </source>
</evidence>
<dbReference type="GO" id="GO:0005615">
    <property type="term" value="C:extracellular space"/>
    <property type="evidence" value="ECO:0007669"/>
    <property type="project" value="InterPro"/>
</dbReference>
<dbReference type="RefSeq" id="XP_028280406.1">
    <property type="nucleotide sequence ID" value="XM_028424605.1"/>
</dbReference>
<dbReference type="Pfam" id="PF05782">
    <property type="entry name" value="ECM1"/>
    <property type="match status" value="2"/>
</dbReference>
<keyword evidence="2" id="KW-0964">Secreted</keyword>
<dbReference type="InParanoid" id="A0A6P7JY06"/>
<dbReference type="GO" id="GO:0007165">
    <property type="term" value="P:signal transduction"/>
    <property type="evidence" value="ECO:0007669"/>
    <property type="project" value="InterPro"/>
</dbReference>